<proteinExistence type="predicted"/>
<sequence length="144" mass="17141">MEDEFNYQAVPYGYTHCFNTHCPKGEKCLHHLVAMHSTNQYPTLSVVNPNCIPEDANSCPSFHPIRKIRVAWGIKHLLDNVPHKDADSLKRMMLNHFGRGVYYRFYRKEKFIAPEQQEYIQRIFRQKGITDQPIFDSYTEEFEW</sequence>
<dbReference type="STRING" id="871325.SAMN05444349_1233"/>
<gene>
    <name evidence="1" type="ORF">SAMN05444349_1233</name>
</gene>
<dbReference type="EMBL" id="FQVD01000023">
    <property type="protein sequence ID" value="SHF50709.1"/>
    <property type="molecule type" value="Genomic_DNA"/>
</dbReference>
<reference evidence="1 2" key="1">
    <citation type="submission" date="2016-11" db="EMBL/GenBank/DDBJ databases">
        <authorList>
            <person name="Jaros S."/>
            <person name="Januszkiewicz K."/>
            <person name="Wedrychowicz H."/>
        </authorList>
    </citation>
    <scope>NUCLEOTIDE SEQUENCE [LARGE SCALE GENOMIC DNA]</scope>
    <source>
        <strain evidence="1 2">DSM 26883</strain>
    </source>
</reference>
<dbReference type="RefSeq" id="WP_025075233.1">
    <property type="nucleotide sequence ID" value="NZ_FQVD01000023.1"/>
</dbReference>
<dbReference type="AlphaFoldDB" id="A0A1M5C7I4"/>
<evidence type="ECO:0000313" key="1">
    <source>
        <dbReference type="EMBL" id="SHF50709.1"/>
    </source>
</evidence>
<dbReference type="Proteomes" id="UP000184436">
    <property type="component" value="Unassembled WGS sequence"/>
</dbReference>
<evidence type="ECO:0000313" key="2">
    <source>
        <dbReference type="Proteomes" id="UP000184436"/>
    </source>
</evidence>
<protein>
    <submittedName>
        <fullName evidence="1">Uncharacterized protein</fullName>
    </submittedName>
</protein>
<keyword evidence="2" id="KW-1185">Reference proteome</keyword>
<accession>A0A1M5C7I4</accession>
<organism evidence="1 2">
    <name type="scientific">Bacteroides faecichinchillae</name>
    <dbReference type="NCBI Taxonomy" id="871325"/>
    <lineage>
        <taxon>Bacteria</taxon>
        <taxon>Pseudomonadati</taxon>
        <taxon>Bacteroidota</taxon>
        <taxon>Bacteroidia</taxon>
        <taxon>Bacteroidales</taxon>
        <taxon>Bacteroidaceae</taxon>
        <taxon>Bacteroides</taxon>
    </lineage>
</organism>
<dbReference type="InterPro" id="IPR045724">
    <property type="entry name" value="DUF6078"/>
</dbReference>
<dbReference type="Pfam" id="PF19555">
    <property type="entry name" value="DUF6078"/>
    <property type="match status" value="1"/>
</dbReference>
<dbReference type="OrthoDB" id="1070184at2"/>
<name>A0A1M5C7I4_9BACE</name>